<evidence type="ECO:0000256" key="1">
    <source>
        <dbReference type="ARBA" id="ARBA00004167"/>
    </source>
</evidence>
<evidence type="ECO:0000313" key="8">
    <source>
        <dbReference type="Proteomes" id="UP000007463"/>
    </source>
</evidence>
<reference evidence="8" key="2">
    <citation type="submission" date="2011-02" db="EMBL/GenBank/DDBJ databases">
        <title>The complete genome of Fluviicola taffensis DSM 16823.</title>
        <authorList>
            <consortium name="US DOE Joint Genome Institute (JGI-PGF)"/>
            <person name="Lucas S."/>
            <person name="Copeland A."/>
            <person name="Lapidus A."/>
            <person name="Bruce D."/>
            <person name="Goodwin L."/>
            <person name="Pitluck S."/>
            <person name="Kyrpides N."/>
            <person name="Mavromatis K."/>
            <person name="Ivanova N."/>
            <person name="Mikhailova N."/>
            <person name="Pagani I."/>
            <person name="Chertkov O."/>
            <person name="Detter J.C."/>
            <person name="Han C."/>
            <person name="Tapia R."/>
            <person name="Land M."/>
            <person name="Hauser L."/>
            <person name="Markowitz V."/>
            <person name="Cheng J.-F."/>
            <person name="Hugenholtz P."/>
            <person name="Woyke T."/>
            <person name="Wu D."/>
            <person name="Tindall B."/>
            <person name="Pomrenke H.G."/>
            <person name="Brambilla E."/>
            <person name="Klenk H.-P."/>
            <person name="Eisen J.A."/>
        </authorList>
    </citation>
    <scope>NUCLEOTIDE SEQUENCE [LARGE SCALE GENOMIC DNA]</scope>
    <source>
        <strain evidence="8">DSM 16823 / RW262 / RW262</strain>
    </source>
</reference>
<evidence type="ECO:0000259" key="6">
    <source>
        <dbReference type="Pfam" id="PF04357"/>
    </source>
</evidence>
<keyword evidence="4" id="KW-0472">Membrane</keyword>
<feature type="domain" description="Translocation and assembly module TamB C-terminal" evidence="6">
    <location>
        <begin position="1071"/>
        <end position="1460"/>
    </location>
</feature>
<reference evidence="7 8" key="1">
    <citation type="journal article" date="2011" name="Stand. Genomic Sci.">
        <title>Complete genome sequence of the gliding freshwater bacterium Fluviicola taffensis type strain (RW262).</title>
        <authorList>
            <person name="Woyke T."/>
            <person name="Chertkov O."/>
            <person name="Lapidus A."/>
            <person name="Nolan M."/>
            <person name="Lucas S."/>
            <person name="Del Rio T.G."/>
            <person name="Tice H."/>
            <person name="Cheng J.F."/>
            <person name="Tapia R."/>
            <person name="Han C."/>
            <person name="Goodwin L."/>
            <person name="Pitluck S."/>
            <person name="Liolios K."/>
            <person name="Pagani I."/>
            <person name="Ivanova N."/>
            <person name="Huntemann M."/>
            <person name="Mavromatis K."/>
            <person name="Mikhailova N."/>
            <person name="Pati A."/>
            <person name="Chen A."/>
            <person name="Palaniappan K."/>
            <person name="Land M."/>
            <person name="Hauser L."/>
            <person name="Brambilla E.M."/>
            <person name="Rohde M."/>
            <person name="Mwirichia R."/>
            <person name="Sikorski J."/>
            <person name="Tindall B.J."/>
            <person name="Goker M."/>
            <person name="Bristow J."/>
            <person name="Eisen J.A."/>
            <person name="Markowitz V."/>
            <person name="Hugenholtz P."/>
            <person name="Klenk H.P."/>
            <person name="Kyrpides N.C."/>
        </authorList>
    </citation>
    <scope>NUCLEOTIDE SEQUENCE [LARGE SCALE GENOMIC DNA]</scope>
    <source>
        <strain evidence="8">DSM 16823 / RW262 / RW262</strain>
    </source>
</reference>
<proteinExistence type="predicted"/>
<dbReference type="GO" id="GO:0005886">
    <property type="term" value="C:plasma membrane"/>
    <property type="evidence" value="ECO:0007669"/>
    <property type="project" value="InterPro"/>
</dbReference>
<keyword evidence="2" id="KW-0812">Transmembrane</keyword>
<protein>
    <recommendedName>
        <fullName evidence="6">Translocation and assembly module TamB C-terminal domain-containing protein</fullName>
    </recommendedName>
</protein>
<dbReference type="PANTHER" id="PTHR36985:SF1">
    <property type="entry name" value="TRANSLOCATION AND ASSEMBLY MODULE SUBUNIT TAMB"/>
    <property type="match status" value="1"/>
</dbReference>
<dbReference type="eggNOG" id="COG2911">
    <property type="taxonomic scope" value="Bacteria"/>
</dbReference>
<evidence type="ECO:0000313" key="7">
    <source>
        <dbReference type="EMBL" id="AEA42511.1"/>
    </source>
</evidence>
<dbReference type="GO" id="GO:0009306">
    <property type="term" value="P:protein secretion"/>
    <property type="evidence" value="ECO:0007669"/>
    <property type="project" value="InterPro"/>
</dbReference>
<dbReference type="Proteomes" id="UP000007463">
    <property type="component" value="Chromosome"/>
</dbReference>
<sequence>MLFAFAIRTSQFQTYLGTLATNFLSKELGTEMRIGKIDIVFFDKIYLKDIFVEDQTGDTLASLEQIMVRVKGFDLGGESINLSSVGLIKGRVEIERDSLNGDYNYEFIADYFSGKKSNKPKSEPPKVTIENIDIETVTVSYDDYRKTYNEFGMDYDHLHFNNVILHIAQFKEEEGILSFQVQQLQTQEKCGFWLNKFFANAIIDPDKGLLLSDVAINTSRSTVYASKLNFLMNSLKGFNDFEDSVAFDAVLDSSRVSFRDISIFATALEGMNEVVSLSAVVTKEVKNLQIQGLDFRFGTRSIIRGDYSLPDFRNISTSSFQEQIDYALIDFTDVESIKMPKDSGLKRIDFDKMVDRLEFAEVKNTYLRGSVNQFKIKSDRLQCVLGSVQLDNELTFNKLKEGGYSFNRSLDENYDILIDSFNLAKFLDNPTFGNVAGQVYLSGIVGQKDMIRLETLEGDISKFHLNDYNYSNIKVTNGSFINNVLDANLNINDPNLVLAFDGKIDVSKVQKFDFNIEIDKANLGHLNFDKDPESSFVGKLDLDLKGTSIDTYEGLINASEIEFIEQGKKLTLPDLSLYIERNVENDRFEIRSDIIDADITGKINFTTVPIAVNNGLSDAFPSYFSPKKFPKGLSSQDHFDVNATVKNSKDFLNIFVPQLDVAYGTVVKIQLDSKEHHQLLNLQSSKISYAKLMNDKSDAFMTNVSLNQEFTKGTGSLTLIAGKSQLRDSLDVENIELTLNGTKNVYETDLIWNKDVANTSDFDFIFDVREAGSFDFEVKPSYFSVKNNRWDIKNSAQLSYSKNELKMTSLKLERDSQYLSLDGVLSEKEEDYLNVVANELHIGEFTSLLGASFKMEGNLDGKARIATPFTEIKMDGDFVLNDLFLEGQEVGDVHVNGIWVDLEKKIILNGDLKYKDLQTFDFNGFVLPYKEKDNIDFDLEFKDMNLAFANVFMDPDVISGIDGYLKGVIKAKGSIDAPEITGNLLLKKGELKVGILGTHYQLSGPLKFDGENDGIYGNFPVTDDAGNVAFARASIFHNDFKDFSVHFDFAFDESVSGFRDPTSNRQLLPVSKFMVLNTGYKEGTIYYGKAFATGNASISIEQGNTEIKVTAVTEKGTEVNLPMYGAKEISEFDFIDFSKDTLGKQKELDLSGVDLKLDITATPDAAIRLILNDQTNEEIRAKGSGNLVLEVDQFDQIKMTGQYTINSGQYDFALSGIKKTFEIDNPSTITWMGNPYDANLAIKAYYKVNASLDELNREQIGGASTTKSEVRCVLNIGQTLSNPSITLDIEVPNVSESGKSVLAKIRSDKDEMQKQFFTLLLLNRFQGVGGTGNGSYGAVAEVITQQINAALDQLSKDVKMNVGYNDNAVTGDKNFQFGLERAVGKNKNFVLKSSLGVSNNTSTGTSTNSLIGSFNAEYLINPDGSFRVSIFNESNDKGILSNKDKGDFTQGIGLHYEESFNNFSESRIIEFFANIFRKKNKVNNSKRKNRVPVDYIPGQGQAIPVQKEEKTEPEPDTVPKPLP</sequence>
<dbReference type="PANTHER" id="PTHR36985">
    <property type="entry name" value="TRANSLOCATION AND ASSEMBLY MODULE SUBUNIT TAMB"/>
    <property type="match status" value="1"/>
</dbReference>
<gene>
    <name evidence="7" type="ordered locus">Fluta_0506</name>
</gene>
<feature type="region of interest" description="Disordered" evidence="5">
    <location>
        <begin position="1489"/>
        <end position="1523"/>
    </location>
</feature>
<keyword evidence="8" id="KW-1185">Reference proteome</keyword>
<comment type="subcellular location">
    <subcellularLocation>
        <location evidence="1">Membrane</location>
        <topology evidence="1">Single-pass membrane protein</topology>
    </subcellularLocation>
</comment>
<keyword evidence="3" id="KW-1133">Transmembrane helix</keyword>
<accession>F2IFQ3</accession>
<dbReference type="Pfam" id="PF04357">
    <property type="entry name" value="TamB"/>
    <property type="match status" value="1"/>
</dbReference>
<dbReference type="InterPro" id="IPR007452">
    <property type="entry name" value="TamB_C"/>
</dbReference>
<dbReference type="EMBL" id="CP002542">
    <property type="protein sequence ID" value="AEA42511.1"/>
    <property type="molecule type" value="Genomic_DNA"/>
</dbReference>
<evidence type="ECO:0000256" key="3">
    <source>
        <dbReference type="ARBA" id="ARBA00022989"/>
    </source>
</evidence>
<dbReference type="STRING" id="755732.Fluta_0506"/>
<evidence type="ECO:0000256" key="5">
    <source>
        <dbReference type="SAM" id="MobiDB-lite"/>
    </source>
</evidence>
<evidence type="ECO:0000256" key="2">
    <source>
        <dbReference type="ARBA" id="ARBA00022692"/>
    </source>
</evidence>
<dbReference type="HOGENOM" id="CLU_002997_1_1_10"/>
<name>F2IFQ3_FLUTR</name>
<organism evidence="7 8">
    <name type="scientific">Fluviicola taffensis (strain DSM 16823 / NCIMB 13979 / RW262)</name>
    <dbReference type="NCBI Taxonomy" id="755732"/>
    <lineage>
        <taxon>Bacteria</taxon>
        <taxon>Pseudomonadati</taxon>
        <taxon>Bacteroidota</taxon>
        <taxon>Flavobacteriia</taxon>
        <taxon>Flavobacteriales</taxon>
        <taxon>Crocinitomicaceae</taxon>
        <taxon>Fluviicola</taxon>
    </lineage>
</organism>
<evidence type="ECO:0000256" key="4">
    <source>
        <dbReference type="ARBA" id="ARBA00023136"/>
    </source>
</evidence>
<dbReference type="KEGG" id="fte:Fluta_0506"/>